<keyword evidence="2" id="KW-0436">Ligase</keyword>
<dbReference type="SUPFAM" id="SSF56801">
    <property type="entry name" value="Acetyl-CoA synthetase-like"/>
    <property type="match status" value="1"/>
</dbReference>
<proteinExistence type="inferred from homology"/>
<organism evidence="4 5">
    <name type="scientific">Acer negundo</name>
    <name type="common">Box elder</name>
    <dbReference type="NCBI Taxonomy" id="4023"/>
    <lineage>
        <taxon>Eukaryota</taxon>
        <taxon>Viridiplantae</taxon>
        <taxon>Streptophyta</taxon>
        <taxon>Embryophyta</taxon>
        <taxon>Tracheophyta</taxon>
        <taxon>Spermatophyta</taxon>
        <taxon>Magnoliopsida</taxon>
        <taxon>eudicotyledons</taxon>
        <taxon>Gunneridae</taxon>
        <taxon>Pentapetalae</taxon>
        <taxon>rosids</taxon>
        <taxon>malvids</taxon>
        <taxon>Sapindales</taxon>
        <taxon>Sapindaceae</taxon>
        <taxon>Hippocastanoideae</taxon>
        <taxon>Acereae</taxon>
        <taxon>Acer</taxon>
    </lineage>
</organism>
<dbReference type="InterPro" id="IPR000873">
    <property type="entry name" value="AMP-dep_synth/lig_dom"/>
</dbReference>
<dbReference type="PANTHER" id="PTHR43859">
    <property type="entry name" value="ACYL-ACTIVATING ENZYME"/>
    <property type="match status" value="1"/>
</dbReference>
<dbReference type="GO" id="GO:0016874">
    <property type="term" value="F:ligase activity"/>
    <property type="evidence" value="ECO:0007669"/>
    <property type="project" value="UniProtKB-KW"/>
</dbReference>
<name>A0AAD5IFV2_ACENE</name>
<evidence type="ECO:0000256" key="2">
    <source>
        <dbReference type="ARBA" id="ARBA00022598"/>
    </source>
</evidence>
<dbReference type="InterPro" id="IPR042099">
    <property type="entry name" value="ANL_N_sf"/>
</dbReference>
<evidence type="ECO:0000259" key="3">
    <source>
        <dbReference type="Pfam" id="PF00501"/>
    </source>
</evidence>
<evidence type="ECO:0000313" key="5">
    <source>
        <dbReference type="Proteomes" id="UP001064489"/>
    </source>
</evidence>
<feature type="domain" description="AMP-dependent synthetase/ligase" evidence="3">
    <location>
        <begin position="122"/>
        <end position="248"/>
    </location>
</feature>
<dbReference type="PANTHER" id="PTHR43859:SF57">
    <property type="entry name" value="ACYL-ACTIVATING ENZYME 8-RELATED"/>
    <property type="match status" value="1"/>
</dbReference>
<gene>
    <name evidence="4" type="ORF">LWI28_023302</name>
</gene>
<reference evidence="4" key="2">
    <citation type="submission" date="2023-02" db="EMBL/GenBank/DDBJ databases">
        <authorList>
            <person name="Swenson N.G."/>
            <person name="Wegrzyn J.L."/>
            <person name="Mcevoy S.L."/>
        </authorList>
    </citation>
    <scope>NUCLEOTIDE SEQUENCE</scope>
    <source>
        <strain evidence="4">91603</strain>
        <tissue evidence="4">Leaf</tissue>
    </source>
</reference>
<sequence length="272" mass="30483">MRKRMTGELTANCAAEAWSNRSYKALRRTPSRWKDFAKESLLLASSKISLFPPDERPLLVLITDSDDQDQDAVDVDSDFCCTYESLVKNGDPGFKYHIGSERRGSLPPWDLQLVVDILIDWSEPKQPVYLWTLPMFHSNGWCLPWCIAAVGGTNICLRNFDASIIYALIRKHGVTHICGAPILLNMLSNSPDNKPLQNPVHILTAGAPPPAPVLLRTESMGFIVSHAYGLTEIAGMMVSCAWKPNWNLLPAAERARLKASKELRLVRQLKWT</sequence>
<comment type="caution">
    <text evidence="4">The sequence shown here is derived from an EMBL/GenBank/DDBJ whole genome shotgun (WGS) entry which is preliminary data.</text>
</comment>
<protein>
    <recommendedName>
        <fullName evidence="3">AMP-dependent synthetase/ligase domain-containing protein</fullName>
    </recommendedName>
</protein>
<dbReference type="Proteomes" id="UP001064489">
    <property type="component" value="Chromosome 2"/>
</dbReference>
<accession>A0AAD5IFV2</accession>
<dbReference type="EMBL" id="JAJSOW010000106">
    <property type="protein sequence ID" value="KAI9162050.1"/>
    <property type="molecule type" value="Genomic_DNA"/>
</dbReference>
<evidence type="ECO:0000256" key="1">
    <source>
        <dbReference type="ARBA" id="ARBA00006432"/>
    </source>
</evidence>
<evidence type="ECO:0000313" key="4">
    <source>
        <dbReference type="EMBL" id="KAI9162050.1"/>
    </source>
</evidence>
<comment type="similarity">
    <text evidence="1">Belongs to the ATP-dependent AMP-binding enzyme family.</text>
</comment>
<dbReference type="Pfam" id="PF00501">
    <property type="entry name" value="AMP-binding"/>
    <property type="match status" value="1"/>
</dbReference>
<keyword evidence="5" id="KW-1185">Reference proteome</keyword>
<reference evidence="4" key="1">
    <citation type="journal article" date="2022" name="Plant J.">
        <title>Strategies of tolerance reflected in two North American maple genomes.</title>
        <authorList>
            <person name="McEvoy S.L."/>
            <person name="Sezen U.U."/>
            <person name="Trouern-Trend A."/>
            <person name="McMahon S.M."/>
            <person name="Schaberg P.G."/>
            <person name="Yang J."/>
            <person name="Wegrzyn J.L."/>
            <person name="Swenson N.G."/>
        </authorList>
    </citation>
    <scope>NUCLEOTIDE SEQUENCE</scope>
    <source>
        <strain evidence="4">91603</strain>
    </source>
</reference>
<dbReference type="AlphaFoldDB" id="A0AAD5IFV2"/>
<dbReference type="Gene3D" id="3.40.50.12780">
    <property type="entry name" value="N-terminal domain of ligase-like"/>
    <property type="match status" value="1"/>
</dbReference>